<gene>
    <name evidence="3" type="ORF">R1flu_003450</name>
</gene>
<evidence type="ECO:0000313" key="3">
    <source>
        <dbReference type="EMBL" id="KAL2623245.1"/>
    </source>
</evidence>
<dbReference type="Pfam" id="PF00226">
    <property type="entry name" value="DnaJ"/>
    <property type="match status" value="1"/>
</dbReference>
<dbReference type="SMART" id="SM00271">
    <property type="entry name" value="DnaJ"/>
    <property type="match status" value="1"/>
</dbReference>
<feature type="region of interest" description="Disordered" evidence="1">
    <location>
        <begin position="69"/>
        <end position="140"/>
    </location>
</feature>
<dbReference type="Proteomes" id="UP001605036">
    <property type="component" value="Unassembled WGS sequence"/>
</dbReference>
<name>A0ABD1Y964_9MARC</name>
<evidence type="ECO:0000313" key="4">
    <source>
        <dbReference type="Proteomes" id="UP001605036"/>
    </source>
</evidence>
<dbReference type="EMBL" id="JBHFFA010000006">
    <property type="protein sequence ID" value="KAL2623245.1"/>
    <property type="molecule type" value="Genomic_DNA"/>
</dbReference>
<dbReference type="InterPro" id="IPR036869">
    <property type="entry name" value="J_dom_sf"/>
</dbReference>
<protein>
    <recommendedName>
        <fullName evidence="2">J domain-containing protein</fullName>
    </recommendedName>
</protein>
<dbReference type="AlphaFoldDB" id="A0ABD1Y964"/>
<reference evidence="3 4" key="1">
    <citation type="submission" date="2024-09" db="EMBL/GenBank/DDBJ databases">
        <title>Chromosome-scale assembly of Riccia fluitans.</title>
        <authorList>
            <person name="Paukszto L."/>
            <person name="Sawicki J."/>
            <person name="Karawczyk K."/>
            <person name="Piernik-Szablinska J."/>
            <person name="Szczecinska M."/>
            <person name="Mazdziarz M."/>
        </authorList>
    </citation>
    <scope>NUCLEOTIDE SEQUENCE [LARGE SCALE GENOMIC DNA]</scope>
    <source>
        <strain evidence="3">Rf_01</strain>
        <tissue evidence="3">Aerial parts of the thallus</tissue>
    </source>
</reference>
<accession>A0ABD1Y964</accession>
<evidence type="ECO:0000256" key="1">
    <source>
        <dbReference type="SAM" id="MobiDB-lite"/>
    </source>
</evidence>
<dbReference type="CDD" id="cd06257">
    <property type="entry name" value="DnaJ"/>
    <property type="match status" value="1"/>
</dbReference>
<dbReference type="Gene3D" id="1.10.287.110">
    <property type="entry name" value="DnaJ domain"/>
    <property type="match status" value="1"/>
</dbReference>
<feature type="compositionally biased region" description="Low complexity" evidence="1">
    <location>
        <begin position="122"/>
        <end position="132"/>
    </location>
</feature>
<dbReference type="InterPro" id="IPR050817">
    <property type="entry name" value="DjlA_DnaK_co-chaperone"/>
</dbReference>
<sequence>MSQTISMKTERCTLYEILQVPEDASAEEIKKFYRRAVLIHHPDKGGNGAMFKQVVDAYHILADPTRRKLYDDMQRGTSGNRSSVKGINRNQTPTEMKDTVGSGSSVKIINRNQKSTERKDFSSSGSSINDSNGRQKHLERNDFTVDQKKNGTKGGRIYFRADMLDGFFSDHELTTQKIRKYDTHFIANNSKMKKIVYDSKTVKDFEKVFFTHFQRA</sequence>
<dbReference type="SUPFAM" id="SSF46565">
    <property type="entry name" value="Chaperone J-domain"/>
    <property type="match status" value="1"/>
</dbReference>
<feature type="compositionally biased region" description="Polar residues" evidence="1">
    <location>
        <begin position="101"/>
        <end position="113"/>
    </location>
</feature>
<dbReference type="PRINTS" id="PR00625">
    <property type="entry name" value="JDOMAIN"/>
</dbReference>
<organism evidence="3 4">
    <name type="scientific">Riccia fluitans</name>
    <dbReference type="NCBI Taxonomy" id="41844"/>
    <lineage>
        <taxon>Eukaryota</taxon>
        <taxon>Viridiplantae</taxon>
        <taxon>Streptophyta</taxon>
        <taxon>Embryophyta</taxon>
        <taxon>Marchantiophyta</taxon>
        <taxon>Marchantiopsida</taxon>
        <taxon>Marchantiidae</taxon>
        <taxon>Marchantiales</taxon>
        <taxon>Ricciaceae</taxon>
        <taxon>Riccia</taxon>
    </lineage>
</organism>
<keyword evidence="4" id="KW-1185">Reference proteome</keyword>
<dbReference type="PANTHER" id="PTHR24074">
    <property type="entry name" value="CO-CHAPERONE PROTEIN DJLA"/>
    <property type="match status" value="1"/>
</dbReference>
<dbReference type="InterPro" id="IPR001623">
    <property type="entry name" value="DnaJ_domain"/>
</dbReference>
<evidence type="ECO:0000259" key="2">
    <source>
        <dbReference type="PROSITE" id="PS50076"/>
    </source>
</evidence>
<proteinExistence type="predicted"/>
<feature type="domain" description="J" evidence="2">
    <location>
        <begin position="13"/>
        <end position="74"/>
    </location>
</feature>
<comment type="caution">
    <text evidence="3">The sequence shown here is derived from an EMBL/GenBank/DDBJ whole genome shotgun (WGS) entry which is preliminary data.</text>
</comment>
<feature type="compositionally biased region" description="Polar residues" evidence="1">
    <location>
        <begin position="75"/>
        <end position="94"/>
    </location>
</feature>
<dbReference type="PROSITE" id="PS50076">
    <property type="entry name" value="DNAJ_2"/>
    <property type="match status" value="1"/>
</dbReference>